<keyword evidence="1" id="KW-0812">Transmembrane</keyword>
<comment type="caution">
    <text evidence="2">The sequence shown here is derived from an EMBL/GenBank/DDBJ whole genome shotgun (WGS) entry which is preliminary data.</text>
</comment>
<keyword evidence="1" id="KW-1133">Transmembrane helix</keyword>
<proteinExistence type="predicted"/>
<gene>
    <name evidence="2" type="ORF">DW084_03005</name>
</gene>
<sequence>MQLIPCFSFFILLFLLTFFVFFILWFLRTKKATAYVTAIASKQKPHRSLSYAAINSTTSIDTAL</sequence>
<reference evidence="2 3" key="1">
    <citation type="submission" date="2018-08" db="EMBL/GenBank/DDBJ databases">
        <title>A genome reference for cultivated species of the human gut microbiota.</title>
        <authorList>
            <person name="Zou Y."/>
            <person name="Xue W."/>
            <person name="Luo G."/>
        </authorList>
    </citation>
    <scope>NUCLEOTIDE SEQUENCE [LARGE SCALE GENOMIC DNA]</scope>
    <source>
        <strain evidence="2 3">AF48-16</strain>
    </source>
</reference>
<name>A0A415EWG3_ENTCA</name>
<dbReference type="EMBL" id="QRMZ01000003">
    <property type="protein sequence ID" value="RHK07659.1"/>
    <property type="molecule type" value="Genomic_DNA"/>
</dbReference>
<feature type="transmembrane region" description="Helical" evidence="1">
    <location>
        <begin position="6"/>
        <end position="27"/>
    </location>
</feature>
<protein>
    <submittedName>
        <fullName evidence="2">Uncharacterized protein</fullName>
    </submittedName>
</protein>
<evidence type="ECO:0000313" key="3">
    <source>
        <dbReference type="Proteomes" id="UP000286288"/>
    </source>
</evidence>
<dbReference type="AlphaFoldDB" id="A0A415EWG3"/>
<dbReference type="Proteomes" id="UP000286288">
    <property type="component" value="Unassembled WGS sequence"/>
</dbReference>
<evidence type="ECO:0000256" key="1">
    <source>
        <dbReference type="SAM" id="Phobius"/>
    </source>
</evidence>
<keyword evidence="1" id="KW-0472">Membrane</keyword>
<evidence type="ECO:0000313" key="2">
    <source>
        <dbReference type="EMBL" id="RHK07659.1"/>
    </source>
</evidence>
<accession>A0A415EWG3</accession>
<organism evidence="2 3">
    <name type="scientific">Enterococcus casseliflavus</name>
    <name type="common">Enterococcus flavescens</name>
    <dbReference type="NCBI Taxonomy" id="37734"/>
    <lineage>
        <taxon>Bacteria</taxon>
        <taxon>Bacillati</taxon>
        <taxon>Bacillota</taxon>
        <taxon>Bacilli</taxon>
        <taxon>Lactobacillales</taxon>
        <taxon>Enterococcaceae</taxon>
        <taxon>Enterococcus</taxon>
    </lineage>
</organism>